<dbReference type="Proteomes" id="UP000290545">
    <property type="component" value="Unassembled WGS sequence"/>
</dbReference>
<organism evidence="2 3">
    <name type="scientific">Filimonas effusa</name>
    <dbReference type="NCBI Taxonomy" id="2508721"/>
    <lineage>
        <taxon>Bacteria</taxon>
        <taxon>Pseudomonadati</taxon>
        <taxon>Bacteroidota</taxon>
        <taxon>Chitinophagia</taxon>
        <taxon>Chitinophagales</taxon>
        <taxon>Chitinophagaceae</taxon>
        <taxon>Filimonas</taxon>
    </lineage>
</organism>
<dbReference type="RefSeq" id="WP_129004944.1">
    <property type="nucleotide sequence ID" value="NZ_SDHZ01000002.1"/>
</dbReference>
<dbReference type="EMBL" id="SDHZ01000002">
    <property type="protein sequence ID" value="RXK83892.1"/>
    <property type="molecule type" value="Genomic_DNA"/>
</dbReference>
<dbReference type="AlphaFoldDB" id="A0A4Q1D5R0"/>
<gene>
    <name evidence="2" type="ORF">ESB13_17635</name>
</gene>
<accession>A0A4Q1D5R0</accession>
<feature type="region of interest" description="Disordered" evidence="1">
    <location>
        <begin position="42"/>
        <end position="64"/>
    </location>
</feature>
<comment type="caution">
    <text evidence="2">The sequence shown here is derived from an EMBL/GenBank/DDBJ whole genome shotgun (WGS) entry which is preliminary data.</text>
</comment>
<proteinExistence type="predicted"/>
<evidence type="ECO:0000313" key="2">
    <source>
        <dbReference type="EMBL" id="RXK83892.1"/>
    </source>
</evidence>
<sequence>MVETLKIHGKDVWVVVEPQETGHGHTIPAEYFTAYYNLEDPGAYSSTHEPGKEPGKPFKDEHDEPKKFLSPVEAMEYAAEQLPAMLNS</sequence>
<evidence type="ECO:0000256" key="1">
    <source>
        <dbReference type="SAM" id="MobiDB-lite"/>
    </source>
</evidence>
<evidence type="ECO:0000313" key="3">
    <source>
        <dbReference type="Proteomes" id="UP000290545"/>
    </source>
</evidence>
<keyword evidence="3" id="KW-1185">Reference proteome</keyword>
<protein>
    <submittedName>
        <fullName evidence="2">Uncharacterized protein</fullName>
    </submittedName>
</protein>
<dbReference type="OrthoDB" id="678342at2"/>
<name>A0A4Q1D5R0_9BACT</name>
<reference evidence="2 3" key="1">
    <citation type="submission" date="2019-01" db="EMBL/GenBank/DDBJ databases">
        <title>Filimonas sp. strain TTM-71.</title>
        <authorList>
            <person name="Chen W.-M."/>
        </authorList>
    </citation>
    <scope>NUCLEOTIDE SEQUENCE [LARGE SCALE GENOMIC DNA]</scope>
    <source>
        <strain evidence="2 3">TTM-71</strain>
    </source>
</reference>
<feature type="compositionally biased region" description="Basic and acidic residues" evidence="1">
    <location>
        <begin position="49"/>
        <end position="64"/>
    </location>
</feature>